<name>A0AAV7KA72_9METZ</name>
<dbReference type="AlphaFoldDB" id="A0AAV7KA72"/>
<organism evidence="2 3">
    <name type="scientific">Oopsacas minuta</name>
    <dbReference type="NCBI Taxonomy" id="111878"/>
    <lineage>
        <taxon>Eukaryota</taxon>
        <taxon>Metazoa</taxon>
        <taxon>Porifera</taxon>
        <taxon>Hexactinellida</taxon>
        <taxon>Hexasterophora</taxon>
        <taxon>Lyssacinosida</taxon>
        <taxon>Leucopsacidae</taxon>
        <taxon>Oopsacas</taxon>
    </lineage>
</organism>
<keyword evidence="3" id="KW-1185">Reference proteome</keyword>
<reference evidence="2 3" key="1">
    <citation type="journal article" date="2023" name="BMC Biol.">
        <title>The compact genome of the sponge Oopsacas minuta (Hexactinellida) is lacking key metazoan core genes.</title>
        <authorList>
            <person name="Santini S."/>
            <person name="Schenkelaars Q."/>
            <person name="Jourda C."/>
            <person name="Duchesne M."/>
            <person name="Belahbib H."/>
            <person name="Rocher C."/>
            <person name="Selva M."/>
            <person name="Riesgo A."/>
            <person name="Vervoort M."/>
            <person name="Leys S.P."/>
            <person name="Kodjabachian L."/>
            <person name="Le Bivic A."/>
            <person name="Borchiellini C."/>
            <person name="Claverie J.M."/>
            <person name="Renard E."/>
        </authorList>
    </citation>
    <scope>NUCLEOTIDE SEQUENCE [LARGE SCALE GENOMIC DNA]</scope>
    <source>
        <strain evidence="2">SPO-2</strain>
    </source>
</reference>
<evidence type="ECO:0000313" key="3">
    <source>
        <dbReference type="Proteomes" id="UP001165289"/>
    </source>
</evidence>
<feature type="compositionally biased region" description="Polar residues" evidence="1">
    <location>
        <begin position="12"/>
        <end position="47"/>
    </location>
</feature>
<proteinExistence type="predicted"/>
<accession>A0AAV7KA72</accession>
<gene>
    <name evidence="2" type="ORF">LOD99_11082</name>
</gene>
<feature type="compositionally biased region" description="Polar residues" evidence="1">
    <location>
        <begin position="179"/>
        <end position="199"/>
    </location>
</feature>
<comment type="caution">
    <text evidence="2">The sequence shown here is derived from an EMBL/GenBank/DDBJ whole genome shotgun (WGS) entry which is preliminary data.</text>
</comment>
<dbReference type="Proteomes" id="UP001165289">
    <property type="component" value="Unassembled WGS sequence"/>
</dbReference>
<protein>
    <submittedName>
        <fullName evidence="2">Uncharacterized protein</fullName>
    </submittedName>
</protein>
<evidence type="ECO:0000313" key="2">
    <source>
        <dbReference type="EMBL" id="KAI6658342.1"/>
    </source>
</evidence>
<dbReference type="EMBL" id="JAKMXF010000097">
    <property type="protein sequence ID" value="KAI6658342.1"/>
    <property type="molecule type" value="Genomic_DNA"/>
</dbReference>
<sequence length="324" mass="37012">MDPYSRQYPHKNPNSSTGEHRQPQCQPSNNFNSTSPQQYPSNSTSAHQHYPLGKPPMDTAYEFKEELLNAFLEKKEKEKEKEKEGVDKLNKPKIVYSKTLVRTDGTQKNILIEDSKKVQVQYSRFLFIDLGFLIMAPNVWTDKYHIKGHWGNTTSTLDCNTSLKSTRKRKYSYSDALESPSQPYTTPKSRASGSAPTSSYYPSLKVQKLQDPPSSSSIQYPPSANQFVQTDLGLDGSKEHEELRTIDSELSHHWILHTNCYRIEIEKLCTGPYRKVLRSNEGAAVGKMQMGEGTSYVGHRPSQQEYTRYSLYCETGNRLSRCET</sequence>
<feature type="region of interest" description="Disordered" evidence="1">
    <location>
        <begin position="1"/>
        <end position="57"/>
    </location>
</feature>
<evidence type="ECO:0000256" key="1">
    <source>
        <dbReference type="SAM" id="MobiDB-lite"/>
    </source>
</evidence>
<feature type="region of interest" description="Disordered" evidence="1">
    <location>
        <begin position="171"/>
        <end position="199"/>
    </location>
</feature>